<name>A0A445MXY5_9BACT</name>
<dbReference type="PROSITE" id="PS51770">
    <property type="entry name" value="HOTDOG_ACOT"/>
    <property type="match status" value="1"/>
</dbReference>
<dbReference type="EMBL" id="OJIN01000137">
    <property type="protein sequence ID" value="SPD74279.1"/>
    <property type="molecule type" value="Genomic_DNA"/>
</dbReference>
<dbReference type="SUPFAM" id="SSF54637">
    <property type="entry name" value="Thioesterase/thiol ester dehydrase-isomerase"/>
    <property type="match status" value="1"/>
</dbReference>
<dbReference type="AlphaFoldDB" id="A0A445MXY5"/>
<dbReference type="GO" id="GO:0006637">
    <property type="term" value="P:acyl-CoA metabolic process"/>
    <property type="evidence" value="ECO:0007669"/>
    <property type="project" value="TreeGrafter"/>
</dbReference>
<dbReference type="InterPro" id="IPR006683">
    <property type="entry name" value="Thioestr_dom"/>
</dbReference>
<evidence type="ECO:0000256" key="2">
    <source>
        <dbReference type="ARBA" id="ARBA00022801"/>
    </source>
</evidence>
<proteinExistence type="inferred from homology"/>
<accession>A0A445MXY5</accession>
<dbReference type="InterPro" id="IPR040170">
    <property type="entry name" value="Cytosol_ACT"/>
</dbReference>
<protein>
    <submittedName>
        <fullName evidence="5">Acyl-CoA hydrolase</fullName>
    </submittedName>
</protein>
<evidence type="ECO:0000256" key="1">
    <source>
        <dbReference type="ARBA" id="ARBA00010458"/>
    </source>
</evidence>
<dbReference type="GO" id="GO:0009062">
    <property type="term" value="P:fatty acid catabolic process"/>
    <property type="evidence" value="ECO:0007669"/>
    <property type="project" value="TreeGrafter"/>
</dbReference>
<reference evidence="5" key="1">
    <citation type="submission" date="2018-01" db="EMBL/GenBank/DDBJ databases">
        <authorList>
            <person name="Regsiter A."/>
            <person name="William W."/>
        </authorList>
    </citation>
    <scope>NUCLEOTIDE SEQUENCE</scope>
    <source>
        <strain evidence="5">TRIP AH-1</strain>
    </source>
</reference>
<organism evidence="5">
    <name type="scientific">uncultured Desulfobacterium sp</name>
    <dbReference type="NCBI Taxonomy" id="201089"/>
    <lineage>
        <taxon>Bacteria</taxon>
        <taxon>Pseudomonadati</taxon>
        <taxon>Thermodesulfobacteriota</taxon>
        <taxon>Desulfobacteria</taxon>
        <taxon>Desulfobacterales</taxon>
        <taxon>Desulfobacteriaceae</taxon>
        <taxon>Desulfobacterium</taxon>
        <taxon>environmental samples</taxon>
    </lineage>
</organism>
<evidence type="ECO:0000313" key="5">
    <source>
        <dbReference type="EMBL" id="SPD74279.1"/>
    </source>
</evidence>
<dbReference type="Pfam" id="PF03061">
    <property type="entry name" value="4HBT"/>
    <property type="match status" value="1"/>
</dbReference>
<gene>
    <name evidence="5" type="ORF">PITCH_A2210001</name>
</gene>
<dbReference type="Gene3D" id="3.10.129.10">
    <property type="entry name" value="Hotdog Thioesterase"/>
    <property type="match status" value="1"/>
</dbReference>
<feature type="domain" description="HotDog ACOT-type" evidence="4">
    <location>
        <begin position="7"/>
        <end position="119"/>
    </location>
</feature>
<keyword evidence="2 3" id="KW-0378">Hydrolase</keyword>
<evidence type="ECO:0000256" key="3">
    <source>
        <dbReference type="PROSITE-ProRule" id="PRU01106"/>
    </source>
</evidence>
<evidence type="ECO:0000259" key="4">
    <source>
        <dbReference type="PROSITE" id="PS51770"/>
    </source>
</evidence>
<dbReference type="GO" id="GO:0005829">
    <property type="term" value="C:cytosol"/>
    <property type="evidence" value="ECO:0007669"/>
    <property type="project" value="TreeGrafter"/>
</dbReference>
<dbReference type="GO" id="GO:0052816">
    <property type="term" value="F:long-chain fatty acyl-CoA hydrolase activity"/>
    <property type="evidence" value="ECO:0007669"/>
    <property type="project" value="TreeGrafter"/>
</dbReference>
<dbReference type="InterPro" id="IPR029069">
    <property type="entry name" value="HotDog_dom_sf"/>
</dbReference>
<dbReference type="CDD" id="cd03442">
    <property type="entry name" value="BFIT_BACH"/>
    <property type="match status" value="1"/>
</dbReference>
<sequence length="169" mass="19031">MEGRSVSHSQVVMSHVMLPHQANPFGAVHGGEIIKRMDEAAGIVAVRHCHANVVTARVDGINFFRPIMVGNLITVNAYLTFVSRSTMDVRVEVVAEDIFKEERHQSLTAHFIMVAVDDKGKPVEIPPLIISSDQEKRLWDYSEKRYKSCKGDLMSGDDEYKVCREEALF</sequence>
<comment type="similarity">
    <text evidence="1">Belongs to the acyl coenzyme A hydrolase family.</text>
</comment>
<dbReference type="InterPro" id="IPR033120">
    <property type="entry name" value="HOTDOG_ACOT"/>
</dbReference>
<dbReference type="PANTHER" id="PTHR11049:SF24">
    <property type="entry name" value="CYTOSOLIC ACYL COENZYME A THIOESTER HYDROLASE"/>
    <property type="match status" value="1"/>
</dbReference>
<dbReference type="PANTHER" id="PTHR11049">
    <property type="entry name" value="ACYL COENZYME A THIOESTER HYDROLASE"/>
    <property type="match status" value="1"/>
</dbReference>